<sequence>MSRSKEHHKLEHGYPEMASLMGPFRGMALFKRFSALNARSLLYQQAELLELEADLEAYTEADRISGLPFHQNATALIGARNKEFDGRQWRLVLEIREKLKEYNAALIQQAQVGKLGDVNLHDLGVLKEWFARKHGGNNFLTGIEDKPWRDQEVADLVALSGRPYAWFTRWVIEKAVPWLYTIGIPRRKAPIQGQEEAGLVEWKDESYGKAARVTAVIMSTLIPSIAVITLYCIRSLLACIFVAMAFSMIFSIALALSNARTAEMFAATAALSSVQVVFIGSTSIG</sequence>
<comment type="caution">
    <text evidence="1">The sequence shown here is derived from an EMBL/GenBank/DDBJ whole genome shotgun (WGS) entry which is preliminary data.</text>
</comment>
<reference evidence="1" key="1">
    <citation type="submission" date="2024-09" db="EMBL/GenBank/DDBJ databases">
        <title>Draft Genome Sequences of Neofusicoccum parvum.</title>
        <authorList>
            <person name="Ashida A."/>
            <person name="Camagna M."/>
            <person name="Tanaka A."/>
            <person name="Takemoto D."/>
        </authorList>
    </citation>
    <scope>NUCLEOTIDE SEQUENCE</scope>
    <source>
        <strain evidence="1">PPO83</strain>
    </source>
</reference>
<dbReference type="EMBL" id="BSXG01000063">
    <property type="protein sequence ID" value="GME32979.1"/>
    <property type="molecule type" value="Genomic_DNA"/>
</dbReference>
<accession>A0ACB5SAM3</accession>
<evidence type="ECO:0000313" key="2">
    <source>
        <dbReference type="Proteomes" id="UP001165186"/>
    </source>
</evidence>
<protein>
    <submittedName>
        <fullName evidence="1">Uncharacterized protein</fullName>
    </submittedName>
</protein>
<gene>
    <name evidence="1" type="primary">g3949</name>
    <name evidence="1" type="ORF">NpPPO83_00003949</name>
</gene>
<proteinExistence type="predicted"/>
<keyword evidence="2" id="KW-1185">Reference proteome</keyword>
<evidence type="ECO:0000313" key="1">
    <source>
        <dbReference type="EMBL" id="GME32979.1"/>
    </source>
</evidence>
<name>A0ACB5SAM3_9PEZI</name>
<dbReference type="Proteomes" id="UP001165186">
    <property type="component" value="Unassembled WGS sequence"/>
</dbReference>
<organism evidence="1 2">
    <name type="scientific">Neofusicoccum parvum</name>
    <dbReference type="NCBI Taxonomy" id="310453"/>
    <lineage>
        <taxon>Eukaryota</taxon>
        <taxon>Fungi</taxon>
        <taxon>Dikarya</taxon>
        <taxon>Ascomycota</taxon>
        <taxon>Pezizomycotina</taxon>
        <taxon>Dothideomycetes</taxon>
        <taxon>Dothideomycetes incertae sedis</taxon>
        <taxon>Botryosphaeriales</taxon>
        <taxon>Botryosphaeriaceae</taxon>
        <taxon>Neofusicoccum</taxon>
    </lineage>
</organism>